<reference evidence="1" key="1">
    <citation type="journal article" date="2019" name="Environ. Microbiol.">
        <title>Fungal ecological strategies reflected in gene transcription - a case study of two litter decomposers.</title>
        <authorList>
            <person name="Barbi F."/>
            <person name="Kohler A."/>
            <person name="Barry K."/>
            <person name="Baskaran P."/>
            <person name="Daum C."/>
            <person name="Fauchery L."/>
            <person name="Ihrmark K."/>
            <person name="Kuo A."/>
            <person name="LaButti K."/>
            <person name="Lipzen A."/>
            <person name="Morin E."/>
            <person name="Grigoriev I.V."/>
            <person name="Henrissat B."/>
            <person name="Lindahl B."/>
            <person name="Martin F."/>
        </authorList>
    </citation>
    <scope>NUCLEOTIDE SEQUENCE</scope>
    <source>
        <strain evidence="1">JB14</strain>
    </source>
</reference>
<keyword evidence="2" id="KW-1185">Reference proteome</keyword>
<gene>
    <name evidence="1" type="ORF">BT96DRAFT_389519</name>
</gene>
<dbReference type="EMBL" id="ML769682">
    <property type="protein sequence ID" value="KAE9389810.1"/>
    <property type="molecule type" value="Genomic_DNA"/>
</dbReference>
<evidence type="ECO:0008006" key="3">
    <source>
        <dbReference type="Google" id="ProtNLM"/>
    </source>
</evidence>
<dbReference type="OrthoDB" id="3071655at2759"/>
<sequence>MTQAFTLSYSPYTLPKAMPAKSSSLPPADLVLTSAGPQTAPIFSVPSDIFYHILWDLSDGWVTLNPTTDIWVFTRVSRSLRLVSLSFANLWARISLEPDDIRKYKRHAVDILRTILDRTTPNVLQDEGAHLRLRVHVDMLLVHANLLDILTAHYTRWYSLDLHISLFLLNTLSAQMAPLGFPALSHLRLSLGSDQTKIPDLDVFSLCPALESVEFDSIPRCNALRLPWARLTRLVVKERVRSDFLRMLHQCTGAGAC</sequence>
<dbReference type="Proteomes" id="UP000799118">
    <property type="component" value="Unassembled WGS sequence"/>
</dbReference>
<protein>
    <recommendedName>
        <fullName evidence="3">F-box domain-containing protein</fullName>
    </recommendedName>
</protein>
<accession>A0A6A4GWT8</accession>
<organism evidence="1 2">
    <name type="scientific">Gymnopus androsaceus JB14</name>
    <dbReference type="NCBI Taxonomy" id="1447944"/>
    <lineage>
        <taxon>Eukaryota</taxon>
        <taxon>Fungi</taxon>
        <taxon>Dikarya</taxon>
        <taxon>Basidiomycota</taxon>
        <taxon>Agaricomycotina</taxon>
        <taxon>Agaricomycetes</taxon>
        <taxon>Agaricomycetidae</taxon>
        <taxon>Agaricales</taxon>
        <taxon>Marasmiineae</taxon>
        <taxon>Omphalotaceae</taxon>
        <taxon>Gymnopus</taxon>
    </lineage>
</organism>
<proteinExistence type="predicted"/>
<name>A0A6A4GWT8_9AGAR</name>
<evidence type="ECO:0000313" key="1">
    <source>
        <dbReference type="EMBL" id="KAE9389810.1"/>
    </source>
</evidence>
<evidence type="ECO:0000313" key="2">
    <source>
        <dbReference type="Proteomes" id="UP000799118"/>
    </source>
</evidence>
<dbReference type="AlphaFoldDB" id="A0A6A4GWT8"/>